<gene>
    <name evidence="9" type="ORF">AMJ83_07850</name>
</gene>
<keyword evidence="4 7" id="KW-0812">Transmembrane</keyword>
<evidence type="ECO:0000256" key="4">
    <source>
        <dbReference type="ARBA" id="ARBA00022692"/>
    </source>
</evidence>
<keyword evidence="6 7" id="KW-0472">Membrane</keyword>
<protein>
    <recommendedName>
        <fullName evidence="8">ABC transmembrane type-1 domain-containing protein</fullName>
    </recommendedName>
</protein>
<dbReference type="Proteomes" id="UP000051373">
    <property type="component" value="Unassembled WGS sequence"/>
</dbReference>
<keyword evidence="5 7" id="KW-1133">Transmembrane helix</keyword>
<feature type="transmembrane region" description="Helical" evidence="7">
    <location>
        <begin position="231"/>
        <end position="252"/>
    </location>
</feature>
<comment type="similarity">
    <text evidence="7">Belongs to the binding-protein-dependent transport system permease family.</text>
</comment>
<dbReference type="InterPro" id="IPR000515">
    <property type="entry name" value="MetI-like"/>
</dbReference>
<feature type="transmembrane region" description="Helical" evidence="7">
    <location>
        <begin position="172"/>
        <end position="198"/>
    </location>
</feature>
<organism evidence="9 10">
    <name type="scientific">candidate division WOR_3 bacterium SM23_42</name>
    <dbReference type="NCBI Taxonomy" id="1703779"/>
    <lineage>
        <taxon>Bacteria</taxon>
        <taxon>Bacteria division WOR-3</taxon>
    </lineage>
</organism>
<dbReference type="AlphaFoldDB" id="A0A0S8FR83"/>
<comment type="subcellular location">
    <subcellularLocation>
        <location evidence="1 7">Cell membrane</location>
        <topology evidence="1 7">Multi-pass membrane protein</topology>
    </subcellularLocation>
</comment>
<proteinExistence type="inferred from homology"/>
<dbReference type="CDD" id="cd06261">
    <property type="entry name" value="TM_PBP2"/>
    <property type="match status" value="1"/>
</dbReference>
<evidence type="ECO:0000256" key="3">
    <source>
        <dbReference type="ARBA" id="ARBA00022475"/>
    </source>
</evidence>
<dbReference type="InterPro" id="IPR051393">
    <property type="entry name" value="ABC_transporter_permease"/>
</dbReference>
<dbReference type="Pfam" id="PF00528">
    <property type="entry name" value="BPD_transp_1"/>
    <property type="match status" value="1"/>
</dbReference>
<feature type="transmembrane region" description="Helical" evidence="7">
    <location>
        <begin position="70"/>
        <end position="91"/>
    </location>
</feature>
<keyword evidence="2 7" id="KW-0813">Transport</keyword>
<accession>A0A0S8FR83</accession>
<comment type="caution">
    <text evidence="9">The sequence shown here is derived from an EMBL/GenBank/DDBJ whole genome shotgun (WGS) entry which is preliminary data.</text>
</comment>
<feature type="domain" description="ABC transmembrane type-1" evidence="8">
    <location>
        <begin position="66"/>
        <end position="302"/>
    </location>
</feature>
<evidence type="ECO:0000256" key="7">
    <source>
        <dbReference type="RuleBase" id="RU363032"/>
    </source>
</evidence>
<dbReference type="SUPFAM" id="SSF161098">
    <property type="entry name" value="MetI-like"/>
    <property type="match status" value="1"/>
</dbReference>
<keyword evidence="3" id="KW-1003">Cell membrane</keyword>
<dbReference type="Gene3D" id="1.10.3720.10">
    <property type="entry name" value="MetI-like"/>
    <property type="match status" value="1"/>
</dbReference>
<reference evidence="9 10" key="1">
    <citation type="journal article" date="2015" name="Microbiome">
        <title>Genomic resolution of linkages in carbon, nitrogen, and sulfur cycling among widespread estuary sediment bacteria.</title>
        <authorList>
            <person name="Baker B.J."/>
            <person name="Lazar C.S."/>
            <person name="Teske A.P."/>
            <person name="Dick G.J."/>
        </authorList>
    </citation>
    <scope>NUCLEOTIDE SEQUENCE [LARGE SCALE GENOMIC DNA]</scope>
    <source>
        <strain evidence="9">SM23_42</strain>
    </source>
</reference>
<dbReference type="GO" id="GO:0005886">
    <property type="term" value="C:plasma membrane"/>
    <property type="evidence" value="ECO:0007669"/>
    <property type="project" value="UniProtKB-SubCell"/>
</dbReference>
<dbReference type="PROSITE" id="PS50928">
    <property type="entry name" value="ABC_TM1"/>
    <property type="match status" value="1"/>
</dbReference>
<evidence type="ECO:0000313" key="9">
    <source>
        <dbReference type="EMBL" id="KPK63256.1"/>
    </source>
</evidence>
<feature type="transmembrane region" description="Helical" evidence="7">
    <location>
        <begin position="7"/>
        <end position="29"/>
    </location>
</feature>
<evidence type="ECO:0000256" key="1">
    <source>
        <dbReference type="ARBA" id="ARBA00004651"/>
    </source>
</evidence>
<dbReference type="PANTHER" id="PTHR30193:SF37">
    <property type="entry name" value="INNER MEMBRANE ABC TRANSPORTER PERMEASE PROTEIN YCJO"/>
    <property type="match status" value="1"/>
</dbReference>
<evidence type="ECO:0000256" key="5">
    <source>
        <dbReference type="ARBA" id="ARBA00022989"/>
    </source>
</evidence>
<sequence>MGKRKDFSGYLFILPALVIIVVFRFYPILQAIRMSFFKWGMAGPLYTVGLKNFGRLFIDPKFYQSLGNTFWYVIFVVPLTIIFSIYFAQLLNQKIRGRGAYRTIYYLPVVTSIVAISVVWKWLFNPDRGVLNAIFGLFGLEGLKWLNDARGLFEILLAPLNVEPSGFFAGPSIALCALIIMAVWHNIGYCVIIALAGLQNVPEQYYEAAKIDGASTWKTFRHVTIPLISPTIFYLLITQSIFAFNIFTPVYVMTQPPGGPLGTTKLVVFYLYEQAFKLWNLGYANAIAFVIFIIIFILTQFQKKFIERRVHYE</sequence>
<feature type="transmembrane region" description="Helical" evidence="7">
    <location>
        <begin position="103"/>
        <end position="123"/>
    </location>
</feature>
<dbReference type="STRING" id="1703779.AMJ83_07850"/>
<dbReference type="GO" id="GO:0055085">
    <property type="term" value="P:transmembrane transport"/>
    <property type="evidence" value="ECO:0007669"/>
    <property type="project" value="InterPro"/>
</dbReference>
<evidence type="ECO:0000259" key="8">
    <source>
        <dbReference type="PROSITE" id="PS50928"/>
    </source>
</evidence>
<dbReference type="InterPro" id="IPR035906">
    <property type="entry name" value="MetI-like_sf"/>
</dbReference>
<dbReference type="EMBL" id="LJUJ01000016">
    <property type="protein sequence ID" value="KPK63256.1"/>
    <property type="molecule type" value="Genomic_DNA"/>
</dbReference>
<name>A0A0S8FR83_UNCW3</name>
<evidence type="ECO:0000256" key="6">
    <source>
        <dbReference type="ARBA" id="ARBA00023136"/>
    </source>
</evidence>
<evidence type="ECO:0000256" key="2">
    <source>
        <dbReference type="ARBA" id="ARBA00022448"/>
    </source>
</evidence>
<feature type="transmembrane region" description="Helical" evidence="7">
    <location>
        <begin position="278"/>
        <end position="299"/>
    </location>
</feature>
<dbReference type="PANTHER" id="PTHR30193">
    <property type="entry name" value="ABC TRANSPORTER PERMEASE PROTEIN"/>
    <property type="match status" value="1"/>
</dbReference>
<evidence type="ECO:0000313" key="10">
    <source>
        <dbReference type="Proteomes" id="UP000051373"/>
    </source>
</evidence>